<dbReference type="PROSITE" id="PS51375">
    <property type="entry name" value="PPR"/>
    <property type="match status" value="1"/>
</dbReference>
<dbReference type="Proteomes" id="UP000682877">
    <property type="component" value="Chromosome 4"/>
</dbReference>
<protein>
    <recommendedName>
        <fullName evidence="6">Pentatricopeptide repeat-containing protein</fullName>
    </recommendedName>
</protein>
<feature type="signal peptide" evidence="3">
    <location>
        <begin position="1"/>
        <end position="23"/>
    </location>
</feature>
<evidence type="ECO:0000256" key="1">
    <source>
        <dbReference type="ARBA" id="ARBA00022737"/>
    </source>
</evidence>
<dbReference type="AlphaFoldDB" id="A0A8S2ABP1"/>
<name>A0A8S2ABP1_ARAAE</name>
<evidence type="ECO:0000256" key="3">
    <source>
        <dbReference type="SAM" id="SignalP"/>
    </source>
</evidence>
<keyword evidence="5" id="KW-1185">Reference proteome</keyword>
<dbReference type="InterPro" id="IPR046960">
    <property type="entry name" value="PPR_At4g14850-like_plant"/>
</dbReference>
<evidence type="ECO:0008006" key="6">
    <source>
        <dbReference type="Google" id="ProtNLM"/>
    </source>
</evidence>
<dbReference type="GO" id="GO:0003723">
    <property type="term" value="F:RNA binding"/>
    <property type="evidence" value="ECO:0007669"/>
    <property type="project" value="InterPro"/>
</dbReference>
<feature type="chain" id="PRO_5035758985" description="Pentatricopeptide repeat-containing protein" evidence="3">
    <location>
        <begin position="24"/>
        <end position="162"/>
    </location>
</feature>
<dbReference type="GO" id="GO:0009451">
    <property type="term" value="P:RNA modification"/>
    <property type="evidence" value="ECO:0007669"/>
    <property type="project" value="InterPro"/>
</dbReference>
<dbReference type="EMBL" id="LR999454">
    <property type="protein sequence ID" value="CAE6012441.1"/>
    <property type="molecule type" value="Genomic_DNA"/>
</dbReference>
<evidence type="ECO:0000256" key="2">
    <source>
        <dbReference type="PROSITE-ProRule" id="PRU00708"/>
    </source>
</evidence>
<keyword evidence="1" id="KW-0677">Repeat</keyword>
<dbReference type="PANTHER" id="PTHR47926">
    <property type="entry name" value="PENTATRICOPEPTIDE REPEAT-CONTAINING PROTEIN"/>
    <property type="match status" value="1"/>
</dbReference>
<reference evidence="4" key="1">
    <citation type="submission" date="2021-01" db="EMBL/GenBank/DDBJ databases">
        <authorList>
            <person name="Bezrukov I."/>
        </authorList>
    </citation>
    <scope>NUCLEOTIDE SEQUENCE</scope>
</reference>
<organism evidence="4 5">
    <name type="scientific">Arabidopsis arenosa</name>
    <name type="common">Sand rock-cress</name>
    <name type="synonym">Cardaminopsis arenosa</name>
    <dbReference type="NCBI Taxonomy" id="38785"/>
    <lineage>
        <taxon>Eukaryota</taxon>
        <taxon>Viridiplantae</taxon>
        <taxon>Streptophyta</taxon>
        <taxon>Embryophyta</taxon>
        <taxon>Tracheophyta</taxon>
        <taxon>Spermatophyta</taxon>
        <taxon>Magnoliopsida</taxon>
        <taxon>eudicotyledons</taxon>
        <taxon>Gunneridae</taxon>
        <taxon>Pentapetalae</taxon>
        <taxon>rosids</taxon>
        <taxon>malvids</taxon>
        <taxon>Brassicales</taxon>
        <taxon>Brassicaceae</taxon>
        <taxon>Camelineae</taxon>
        <taxon>Arabidopsis</taxon>
    </lineage>
</organism>
<dbReference type="InterPro" id="IPR011990">
    <property type="entry name" value="TPR-like_helical_dom_sf"/>
</dbReference>
<evidence type="ECO:0000313" key="4">
    <source>
        <dbReference type="EMBL" id="CAE6012441.1"/>
    </source>
</evidence>
<accession>A0A8S2ABP1</accession>
<evidence type="ECO:0000313" key="5">
    <source>
        <dbReference type="Proteomes" id="UP000682877"/>
    </source>
</evidence>
<feature type="repeat" description="PPR" evidence="2">
    <location>
        <begin position="34"/>
        <end position="68"/>
    </location>
</feature>
<dbReference type="Gene3D" id="1.25.40.10">
    <property type="entry name" value="Tetratricopeptide repeat domain"/>
    <property type="match status" value="1"/>
</dbReference>
<proteinExistence type="predicted"/>
<dbReference type="InterPro" id="IPR002885">
    <property type="entry name" value="PPR_rpt"/>
</dbReference>
<sequence>MVALTTGLIDPSLLLIAWCIASACSVYNSICEPDLVAYSSLITGYSKCGNHKELLHLFAELRMSGKKPDCVLVAIVLGSCAELWNSVYGKEVHGYVIRLGLELDIKIRILLCGMLRFLDVDAVDFGMFFQFVVMSVHWPFLHRRFVLYEPVRLMTLDPKNMY</sequence>
<dbReference type="NCBIfam" id="TIGR00756">
    <property type="entry name" value="PPR"/>
    <property type="match status" value="1"/>
</dbReference>
<dbReference type="PANTHER" id="PTHR47926:SF347">
    <property type="entry name" value="PENTATRICOPEPTIDE REPEAT-CONTAINING PROTEIN"/>
    <property type="match status" value="1"/>
</dbReference>
<gene>
    <name evidence="4" type="ORF">AARE701A_LOCUS9738</name>
</gene>
<keyword evidence="3" id="KW-0732">Signal</keyword>